<dbReference type="InterPro" id="IPR039420">
    <property type="entry name" value="WalR-like"/>
</dbReference>
<keyword evidence="5" id="KW-0804">Transcription</keyword>
<keyword evidence="2" id="KW-0902">Two-component regulatory system</keyword>
<dbReference type="Gene3D" id="3.40.50.2300">
    <property type="match status" value="1"/>
</dbReference>
<evidence type="ECO:0000256" key="1">
    <source>
        <dbReference type="ARBA" id="ARBA00022553"/>
    </source>
</evidence>
<dbReference type="GO" id="GO:0005829">
    <property type="term" value="C:cytosol"/>
    <property type="evidence" value="ECO:0007669"/>
    <property type="project" value="TreeGrafter"/>
</dbReference>
<dbReference type="GeneID" id="73290825"/>
<gene>
    <name evidence="8" type="ORF">NGM29_12225</name>
</gene>
<keyword evidence="1 6" id="KW-0597">Phosphoprotein</keyword>
<accession>A0A9E7N8X1</accession>
<dbReference type="InterPro" id="IPR001789">
    <property type="entry name" value="Sig_transdc_resp-reg_receiver"/>
</dbReference>
<evidence type="ECO:0000256" key="2">
    <source>
        <dbReference type="ARBA" id="ARBA00023012"/>
    </source>
</evidence>
<dbReference type="GO" id="GO:0032993">
    <property type="term" value="C:protein-DNA complex"/>
    <property type="evidence" value="ECO:0007669"/>
    <property type="project" value="TreeGrafter"/>
</dbReference>
<dbReference type="EMBL" id="CP100355">
    <property type="protein sequence ID" value="UTF52553.1"/>
    <property type="molecule type" value="Genomic_DNA"/>
</dbReference>
<dbReference type="Pfam" id="PF00072">
    <property type="entry name" value="Response_reg"/>
    <property type="match status" value="1"/>
</dbReference>
<dbReference type="KEGG" id="sawl:NGM29_12225"/>
<evidence type="ECO:0000313" key="9">
    <source>
        <dbReference type="Proteomes" id="UP001056855"/>
    </source>
</evidence>
<name>A0A9E7N8X1_9EURY</name>
<dbReference type="SMART" id="SM00448">
    <property type="entry name" value="REC"/>
    <property type="match status" value="1"/>
</dbReference>
<dbReference type="SUPFAM" id="SSF52172">
    <property type="entry name" value="CheY-like"/>
    <property type="match status" value="1"/>
</dbReference>
<dbReference type="InterPro" id="IPR011006">
    <property type="entry name" value="CheY-like_superfamily"/>
</dbReference>
<reference evidence="8" key="1">
    <citation type="submission" date="2022-06" db="EMBL/GenBank/DDBJ databases">
        <title>Diverse halophilic archaea isolated from saline environments.</title>
        <authorList>
            <person name="Cui H.-L."/>
        </authorList>
    </citation>
    <scope>NUCLEOTIDE SEQUENCE</scope>
    <source>
        <strain evidence="8">WLHS1</strain>
    </source>
</reference>
<evidence type="ECO:0000259" key="7">
    <source>
        <dbReference type="PROSITE" id="PS50110"/>
    </source>
</evidence>
<dbReference type="RefSeq" id="WP_254156526.1">
    <property type="nucleotide sequence ID" value="NZ_CP100355.1"/>
</dbReference>
<keyword evidence="4" id="KW-0238">DNA-binding</keyword>
<dbReference type="GO" id="GO:0000156">
    <property type="term" value="F:phosphorelay response regulator activity"/>
    <property type="evidence" value="ECO:0007669"/>
    <property type="project" value="TreeGrafter"/>
</dbReference>
<dbReference type="PANTHER" id="PTHR48111:SF1">
    <property type="entry name" value="TWO-COMPONENT RESPONSE REGULATOR ORR33"/>
    <property type="match status" value="1"/>
</dbReference>
<keyword evidence="9" id="KW-1185">Reference proteome</keyword>
<feature type="domain" description="Response regulatory" evidence="7">
    <location>
        <begin position="6"/>
        <end position="115"/>
    </location>
</feature>
<feature type="modified residue" description="4-aspartylphosphate" evidence="6">
    <location>
        <position position="53"/>
    </location>
</feature>
<organism evidence="8 9">
    <name type="scientific">Natronosalvus rutilus</name>
    <dbReference type="NCBI Taxonomy" id="2953753"/>
    <lineage>
        <taxon>Archaea</taxon>
        <taxon>Methanobacteriati</taxon>
        <taxon>Methanobacteriota</taxon>
        <taxon>Stenosarchaea group</taxon>
        <taxon>Halobacteria</taxon>
        <taxon>Halobacteriales</taxon>
        <taxon>Natrialbaceae</taxon>
        <taxon>Natronosalvus</taxon>
    </lineage>
</organism>
<dbReference type="GO" id="GO:0000976">
    <property type="term" value="F:transcription cis-regulatory region binding"/>
    <property type="evidence" value="ECO:0007669"/>
    <property type="project" value="TreeGrafter"/>
</dbReference>
<evidence type="ECO:0000256" key="3">
    <source>
        <dbReference type="ARBA" id="ARBA00023015"/>
    </source>
</evidence>
<keyword evidence="3" id="KW-0805">Transcription regulation</keyword>
<dbReference type="AlphaFoldDB" id="A0A9E7N8X1"/>
<dbReference type="GO" id="GO:0006355">
    <property type="term" value="P:regulation of DNA-templated transcription"/>
    <property type="evidence" value="ECO:0007669"/>
    <property type="project" value="TreeGrafter"/>
</dbReference>
<evidence type="ECO:0000256" key="5">
    <source>
        <dbReference type="ARBA" id="ARBA00023163"/>
    </source>
</evidence>
<protein>
    <submittedName>
        <fullName evidence="8">Response regulator</fullName>
    </submittedName>
</protein>
<evidence type="ECO:0000256" key="6">
    <source>
        <dbReference type="PROSITE-ProRule" id="PRU00169"/>
    </source>
</evidence>
<evidence type="ECO:0000256" key="4">
    <source>
        <dbReference type="ARBA" id="ARBA00023125"/>
    </source>
</evidence>
<dbReference type="Proteomes" id="UP001056855">
    <property type="component" value="Chromosome"/>
</dbReference>
<proteinExistence type="predicted"/>
<sequence>MPTKPTILGVDDERDLVDLYASWMRDSYAVRTAYTGRGALEQLSDEVDVVLLDRQMPDLTGDEVLDELRRRGHDCWVIMVTAVDPGLDIIDLDVDDYVTKPVSRTTLTRLIETLRAKSRYGQHGRREVAALSNKKEAIDGSLSIDDLEGTERYRQLEADLQELGNSMGDGFAEGE</sequence>
<dbReference type="PROSITE" id="PS50110">
    <property type="entry name" value="RESPONSE_REGULATORY"/>
    <property type="match status" value="1"/>
</dbReference>
<dbReference type="PANTHER" id="PTHR48111">
    <property type="entry name" value="REGULATOR OF RPOS"/>
    <property type="match status" value="1"/>
</dbReference>
<evidence type="ECO:0000313" key="8">
    <source>
        <dbReference type="EMBL" id="UTF52553.1"/>
    </source>
</evidence>